<evidence type="ECO:0000259" key="7">
    <source>
        <dbReference type="Pfam" id="PF05116"/>
    </source>
</evidence>
<dbReference type="InterPro" id="IPR001296">
    <property type="entry name" value="Glyco_trans_1"/>
</dbReference>
<organism evidence="9 10">
    <name type="scientific">Thiospirillum jenense</name>
    <dbReference type="NCBI Taxonomy" id="1653858"/>
    <lineage>
        <taxon>Bacteria</taxon>
        <taxon>Pseudomonadati</taxon>
        <taxon>Pseudomonadota</taxon>
        <taxon>Gammaproteobacteria</taxon>
        <taxon>Chromatiales</taxon>
        <taxon>Chromatiaceae</taxon>
        <taxon>Thiospirillum</taxon>
    </lineage>
</organism>
<dbReference type="EMBL" id="JABVCQ010000005">
    <property type="protein sequence ID" value="MBB1125205.1"/>
    <property type="molecule type" value="Genomic_DNA"/>
</dbReference>
<feature type="domain" description="Glycosyl transferase family 1" evidence="6">
    <location>
        <begin position="246"/>
        <end position="417"/>
    </location>
</feature>
<dbReference type="InterPro" id="IPR036412">
    <property type="entry name" value="HAD-like_sf"/>
</dbReference>
<evidence type="ECO:0000256" key="3">
    <source>
        <dbReference type="ARBA" id="ARBA00022676"/>
    </source>
</evidence>
<dbReference type="Pfam" id="PF05116">
    <property type="entry name" value="S6PP"/>
    <property type="match status" value="1"/>
</dbReference>
<dbReference type="SUPFAM" id="SSF56784">
    <property type="entry name" value="HAD-like"/>
    <property type="match status" value="1"/>
</dbReference>
<proteinExistence type="inferred from homology"/>
<feature type="domain" description="Glycosyltransferase subfamily 4-like N-terminal" evidence="8">
    <location>
        <begin position="26"/>
        <end position="221"/>
    </location>
</feature>
<comment type="caution">
    <text evidence="9">The sequence shown here is derived from an EMBL/GenBank/DDBJ whole genome shotgun (WGS) entry which is preliminary data.</text>
</comment>
<evidence type="ECO:0000256" key="4">
    <source>
        <dbReference type="ARBA" id="ARBA00022679"/>
    </source>
</evidence>
<dbReference type="Gene3D" id="3.40.50.2000">
    <property type="entry name" value="Glycogen Phosphorylase B"/>
    <property type="match status" value="2"/>
</dbReference>
<dbReference type="InterPro" id="IPR012822">
    <property type="entry name" value="SucroseP_synth_GlycoTrfase_dom"/>
</dbReference>
<protein>
    <recommendedName>
        <fullName evidence="2">sucrose-phosphate synthase</fullName>
        <ecNumber evidence="2">2.4.1.14</ecNumber>
    </recommendedName>
</protein>
<dbReference type="InterPro" id="IPR044161">
    <property type="entry name" value="SPS"/>
</dbReference>
<dbReference type="Gene3D" id="3.40.50.1000">
    <property type="entry name" value="HAD superfamily/HAD-like"/>
    <property type="match status" value="1"/>
</dbReference>
<evidence type="ECO:0000256" key="1">
    <source>
        <dbReference type="ARBA" id="ARBA00006530"/>
    </source>
</evidence>
<dbReference type="Proteomes" id="UP000548632">
    <property type="component" value="Unassembled WGS sequence"/>
</dbReference>
<dbReference type="AlphaFoldDB" id="A0A839H5H9"/>
<feature type="domain" description="Sucrose phosphatase-like" evidence="7">
    <location>
        <begin position="463"/>
        <end position="699"/>
    </location>
</feature>
<dbReference type="GO" id="GO:0016791">
    <property type="term" value="F:phosphatase activity"/>
    <property type="evidence" value="ECO:0007669"/>
    <property type="project" value="UniProtKB-ARBA"/>
</dbReference>
<evidence type="ECO:0000313" key="10">
    <source>
        <dbReference type="Proteomes" id="UP000548632"/>
    </source>
</evidence>
<accession>A0A839H5H9</accession>
<evidence type="ECO:0000259" key="8">
    <source>
        <dbReference type="Pfam" id="PF13439"/>
    </source>
</evidence>
<dbReference type="NCBIfam" id="TIGR02471">
    <property type="entry name" value="sucr_syn_bact_C"/>
    <property type="match status" value="1"/>
</dbReference>
<comment type="catalytic activity">
    <reaction evidence="5">
        <text>beta-D-fructose 6-phosphate + UDP-alpha-D-glucose = sucrose 6(F)-phosphate + UDP + H(+)</text>
        <dbReference type="Rhea" id="RHEA:22172"/>
        <dbReference type="ChEBI" id="CHEBI:15378"/>
        <dbReference type="ChEBI" id="CHEBI:57634"/>
        <dbReference type="ChEBI" id="CHEBI:57723"/>
        <dbReference type="ChEBI" id="CHEBI:58223"/>
        <dbReference type="ChEBI" id="CHEBI:58885"/>
        <dbReference type="EC" id="2.4.1.14"/>
    </reaction>
</comment>
<dbReference type="Gene3D" id="3.90.1070.10">
    <property type="match status" value="1"/>
</dbReference>
<dbReference type="NCBIfam" id="TIGR01484">
    <property type="entry name" value="HAD-SF-IIB"/>
    <property type="match status" value="1"/>
</dbReference>
<keyword evidence="10" id="KW-1185">Reference proteome</keyword>
<dbReference type="EC" id="2.4.1.14" evidence="2"/>
<evidence type="ECO:0000256" key="2">
    <source>
        <dbReference type="ARBA" id="ARBA00012536"/>
    </source>
</evidence>
<dbReference type="InterPro" id="IPR012821">
    <property type="entry name" value="Sucrose_P_synth_Pase-like_dom"/>
</dbReference>
<keyword evidence="3" id="KW-0328">Glycosyltransferase</keyword>
<dbReference type="InterPro" id="IPR023214">
    <property type="entry name" value="HAD_sf"/>
</dbReference>
<dbReference type="SUPFAM" id="SSF53756">
    <property type="entry name" value="UDP-Glycosyltransferase/glycogen phosphorylase"/>
    <property type="match status" value="1"/>
</dbReference>
<evidence type="ECO:0000256" key="5">
    <source>
        <dbReference type="ARBA" id="ARBA00047471"/>
    </source>
</evidence>
<dbReference type="InterPro" id="IPR006379">
    <property type="entry name" value="HAD-SF_hydro_IIB"/>
</dbReference>
<evidence type="ECO:0000313" key="9">
    <source>
        <dbReference type="EMBL" id="MBB1125205.1"/>
    </source>
</evidence>
<keyword evidence="9" id="KW-0378">Hydrolase</keyword>
<comment type="similarity">
    <text evidence="1">Belongs to the glycosyltransferase 1 family.</text>
</comment>
<gene>
    <name evidence="9" type="ORF">HUK38_03040</name>
</gene>
<dbReference type="RefSeq" id="WP_182582387.1">
    <property type="nucleotide sequence ID" value="NZ_JABVCQ010000005.1"/>
</dbReference>
<dbReference type="InterPro" id="IPR028098">
    <property type="entry name" value="Glyco_trans_4-like_N"/>
</dbReference>
<name>A0A839H5H9_9GAMM</name>
<sequence>MYVLMLSIHGLIRGHDLELGRDADTGGQTKYVLELARALGERDDVNQVDLVTRRIIDPSVSPDYAEPITQLTPKTRIVRIDAGPDGYLPKEQLWDYLDNFVDNLTAFLHEQGCWPTIVHSHYADAGFVGIKLSNLIGVSLVHTGHSLGRDKRQRLLAAGLDSDQIDTRYNMLRRIEAEETVLASAELIITSTHNEIEEQYGLYDYYLPERMQVIPPGVDLQQFYPPDESDILNPFADELARFLDAPEKPLVLALSRADQRKNLVTFLESYGECQPLRACANVLIIAGNRDDIRDLDENARTVLTDLLITIDAYDLYGQVAIPKHHSANDVPKIYRLVAHSKGVFINPALTEPFGLTLLEAAATGLPIVATENGGPVDIINNCHNGQLIDPFDRTAISQALLAILENPQLWQQYSDSGRIGVQRYYAWSAHAATYCRLIAPLVERHEIIPDTPPMRRSLAYRDRAFFTDLDEALIGDFESLNELITIIRRHKRCANFGVVTGRRRDSALTMLRQHHIPIPDVLITGLGTEIHYSTQLVPDDYWHDHIDHLWKPKAIRQVLATVPGLTLQNKTEQSRFKIAYLYTAEIAPSLEDIATLLRTHDLSVNLLCAFGHFLDVVPIRASKGQAVRYVAHRFGIALDHVLVVGNSAADEDMMRGNTLAVVLANHHANDLASLAELERIYFAQHSYARGILEAIDYYDFFRTCSVPAV</sequence>
<dbReference type="InterPro" id="IPR006380">
    <property type="entry name" value="SPP-like_dom"/>
</dbReference>
<reference evidence="9 10" key="1">
    <citation type="journal article" date="2020" name="Arch. Microbiol.">
        <title>The genome sequence of the giant phototrophic gammaproteobacterium Thiospirillum jenense gives insight into its physiological properties and phylogenetic relationships.</title>
        <authorList>
            <person name="Imhoff J.F."/>
            <person name="Meyer T.E."/>
            <person name="Kyndt J.A."/>
        </authorList>
    </citation>
    <scope>NUCLEOTIDE SEQUENCE [LARGE SCALE GENOMIC DNA]</scope>
    <source>
        <strain evidence="9 10">DSM 216</strain>
    </source>
</reference>
<dbReference type="PANTHER" id="PTHR46039">
    <property type="entry name" value="SUCROSE-PHOSPHATE SYNTHASE 3-RELATED"/>
    <property type="match status" value="1"/>
</dbReference>
<dbReference type="Pfam" id="PF00534">
    <property type="entry name" value="Glycos_transf_1"/>
    <property type="match status" value="1"/>
</dbReference>
<dbReference type="Pfam" id="PF13439">
    <property type="entry name" value="Glyco_transf_4"/>
    <property type="match status" value="1"/>
</dbReference>
<evidence type="ECO:0000259" key="6">
    <source>
        <dbReference type="Pfam" id="PF00534"/>
    </source>
</evidence>
<keyword evidence="4" id="KW-0808">Transferase</keyword>
<dbReference type="PANTHER" id="PTHR46039:SF5">
    <property type="entry name" value="SUCROSE-PHOSPHATE SYNTHASE 3-RELATED"/>
    <property type="match status" value="1"/>
</dbReference>
<dbReference type="GO" id="GO:0000287">
    <property type="term" value="F:magnesium ion binding"/>
    <property type="evidence" value="ECO:0007669"/>
    <property type="project" value="UniProtKB-ARBA"/>
</dbReference>
<dbReference type="GO" id="GO:0046524">
    <property type="term" value="F:sucrose-phosphate synthase activity"/>
    <property type="evidence" value="ECO:0007669"/>
    <property type="project" value="UniProtKB-EC"/>
</dbReference>
<dbReference type="NCBIfam" id="TIGR02472">
    <property type="entry name" value="sucr_P_syn_N"/>
    <property type="match status" value="1"/>
</dbReference>